<comment type="caution">
    <text evidence="2">The sequence shown here is derived from an EMBL/GenBank/DDBJ whole genome shotgun (WGS) entry which is preliminary data.</text>
</comment>
<accession>A0A847R6N1</accession>
<evidence type="ECO:0000313" key="3">
    <source>
        <dbReference type="Proteomes" id="UP000586067"/>
    </source>
</evidence>
<reference evidence="2 3" key="1">
    <citation type="submission" date="2020-04" db="EMBL/GenBank/DDBJ databases">
        <title>Marinomonas sp. M1K-6 isolated from the deep seawater of the Mariana Trench.</title>
        <authorList>
            <person name="Li Y."/>
        </authorList>
    </citation>
    <scope>NUCLEOTIDE SEQUENCE [LARGE SCALE GENOMIC DNA]</scope>
    <source>
        <strain evidence="2 3">M1K-6</strain>
    </source>
</reference>
<name>A0A847R6N1_9GAMM</name>
<dbReference type="RefSeq" id="WP_168824857.1">
    <property type="nucleotide sequence ID" value="NZ_CP073013.1"/>
</dbReference>
<protein>
    <submittedName>
        <fullName evidence="2">Uncharacterized protein</fullName>
    </submittedName>
</protein>
<proteinExistence type="predicted"/>
<dbReference type="Proteomes" id="UP000586067">
    <property type="component" value="Unassembled WGS sequence"/>
</dbReference>
<keyword evidence="1" id="KW-0812">Transmembrane</keyword>
<evidence type="ECO:0000256" key="1">
    <source>
        <dbReference type="SAM" id="Phobius"/>
    </source>
</evidence>
<keyword evidence="1" id="KW-1133">Transmembrane helix</keyword>
<dbReference type="EMBL" id="JABAEK010000007">
    <property type="protein sequence ID" value="NLQ17746.1"/>
    <property type="molecule type" value="Genomic_DNA"/>
</dbReference>
<keyword evidence="1" id="KW-0472">Membrane</keyword>
<keyword evidence="3" id="KW-1185">Reference proteome</keyword>
<evidence type="ECO:0000313" key="2">
    <source>
        <dbReference type="EMBL" id="NLQ17746.1"/>
    </source>
</evidence>
<feature type="transmembrane region" description="Helical" evidence="1">
    <location>
        <begin position="21"/>
        <end position="38"/>
    </location>
</feature>
<dbReference type="AlphaFoldDB" id="A0A847R6N1"/>
<organism evidence="2 3">
    <name type="scientific">Marinomonas profundi</name>
    <dbReference type="NCBI Taxonomy" id="2726122"/>
    <lineage>
        <taxon>Bacteria</taxon>
        <taxon>Pseudomonadati</taxon>
        <taxon>Pseudomonadota</taxon>
        <taxon>Gammaproteobacteria</taxon>
        <taxon>Oceanospirillales</taxon>
        <taxon>Oceanospirillaceae</taxon>
        <taxon>Marinomonas</taxon>
    </lineage>
</organism>
<sequence>MLIIQKNQWGYKGAKHTLNRLARLASLVMLSILSAYVAERLGIIQAKKNNILQKPDNKLTNVSLG</sequence>
<gene>
    <name evidence="2" type="ORF">HGG82_08920</name>
</gene>